<keyword evidence="6 9" id="KW-0648">Protein biosynthesis</keyword>
<comment type="similarity">
    <text evidence="1 9">Belongs to the class-II aminoacyl-tRNA synthetase family.</text>
</comment>
<evidence type="ECO:0000256" key="1">
    <source>
        <dbReference type="ARBA" id="ARBA00008226"/>
    </source>
</evidence>
<keyword evidence="2 9" id="KW-0436">Ligase</keyword>
<keyword evidence="4 9" id="KW-0547">Nucleotide-binding</keyword>
<dbReference type="GO" id="GO:0000049">
    <property type="term" value="F:tRNA binding"/>
    <property type="evidence" value="ECO:0007669"/>
    <property type="project" value="TreeGrafter"/>
</dbReference>
<evidence type="ECO:0000256" key="4">
    <source>
        <dbReference type="ARBA" id="ARBA00022741"/>
    </source>
</evidence>
<dbReference type="GO" id="GO:0004824">
    <property type="term" value="F:lysine-tRNA ligase activity"/>
    <property type="evidence" value="ECO:0007669"/>
    <property type="project" value="UniProtKB-UniRule"/>
</dbReference>
<dbReference type="GO" id="GO:0000287">
    <property type="term" value="F:magnesium ion binding"/>
    <property type="evidence" value="ECO:0007669"/>
    <property type="project" value="UniProtKB-UniRule"/>
</dbReference>
<comment type="subunit">
    <text evidence="9">Homodimer.</text>
</comment>
<keyword evidence="9 10" id="KW-0460">Magnesium</keyword>
<dbReference type="CDD" id="cd04322">
    <property type="entry name" value="LysRS_N"/>
    <property type="match status" value="1"/>
</dbReference>
<dbReference type="STRING" id="1798697.A2373_01925"/>
<evidence type="ECO:0000256" key="2">
    <source>
        <dbReference type="ARBA" id="ARBA00022598"/>
    </source>
</evidence>
<dbReference type="InterPro" id="IPR006195">
    <property type="entry name" value="aa-tRNA-synth_II"/>
</dbReference>
<dbReference type="AlphaFoldDB" id="A0A1F6NIH4"/>
<proteinExistence type="inferred from homology"/>
<evidence type="ECO:0000256" key="5">
    <source>
        <dbReference type="ARBA" id="ARBA00022840"/>
    </source>
</evidence>
<evidence type="ECO:0000313" key="14">
    <source>
        <dbReference type="Proteomes" id="UP000176300"/>
    </source>
</evidence>
<sequence length="493" mass="57215">MNKINPTKKTDDIDINNEREIRLNKLSEIKGAGINPYPAKTDRTHSVSEALEVKEGGEVSIAGRLMMKRDMGKLTFCHIQDASGRMQIAFKKDDLGDENYKLFTKKIDIGDVINASGERFITHKGEESVLVKKWDLLAKALLPLPDKFHGLQNEELRYRKRYLDLLLNPELRELFYKKAKFWDTARSFMKAKGFFEVETPYLEVTTGGAEANPFKTHHNDFDLDVFLRISVGELWQKRLIAGGFEKTFEIGRVFRNEGSSPEHLQEFTNLEFYWAYKNYNDGMELAKEMYIRIAKEVFGTTKFKTRDYEYDLADDWKKISYIEEVKRQTGVDILTATEDEMKKALEKLKVKYEGENRERLTDTLWKYCRKNIAGPAFLMDHPKIVSPLSKEKSDNPLLTERFQIIIAGSEVGNGFSELNDPIDQRERFEKQKELIDKGDEEAMMADWEFVEMLEHGMPPTCGFGFGERLFAFMANKPLRECQLFPLMKPEAED</sequence>
<dbReference type="FunFam" id="2.40.50.140:FF:000024">
    <property type="entry name" value="Lysine--tRNA ligase"/>
    <property type="match status" value="1"/>
</dbReference>
<feature type="domain" description="Aminoacyl-transfer RNA synthetases class-II family profile" evidence="12">
    <location>
        <begin position="185"/>
        <end position="489"/>
    </location>
</feature>
<dbReference type="PANTHER" id="PTHR42918">
    <property type="entry name" value="LYSYL-TRNA SYNTHETASE"/>
    <property type="match status" value="1"/>
</dbReference>
<comment type="subcellular location">
    <subcellularLocation>
        <location evidence="9">Cytoplasm</location>
    </subcellularLocation>
</comment>
<dbReference type="Gene3D" id="2.40.50.140">
    <property type="entry name" value="Nucleic acid-binding proteins"/>
    <property type="match status" value="1"/>
</dbReference>
<evidence type="ECO:0000256" key="8">
    <source>
        <dbReference type="ARBA" id="ARBA00048573"/>
    </source>
</evidence>
<evidence type="ECO:0000256" key="7">
    <source>
        <dbReference type="ARBA" id="ARBA00023146"/>
    </source>
</evidence>
<dbReference type="Pfam" id="PF01336">
    <property type="entry name" value="tRNA_anti-codon"/>
    <property type="match status" value="1"/>
</dbReference>
<evidence type="ECO:0000313" key="13">
    <source>
        <dbReference type="EMBL" id="OGH83856.1"/>
    </source>
</evidence>
<evidence type="ECO:0000256" key="3">
    <source>
        <dbReference type="ARBA" id="ARBA00022723"/>
    </source>
</evidence>
<dbReference type="InterPro" id="IPR044136">
    <property type="entry name" value="Lys-tRNA-ligase_II_N"/>
</dbReference>
<dbReference type="SUPFAM" id="SSF50249">
    <property type="entry name" value="Nucleic acid-binding proteins"/>
    <property type="match status" value="1"/>
</dbReference>
<gene>
    <name evidence="9" type="primary">lysS</name>
    <name evidence="13" type="ORF">A2373_01925</name>
</gene>
<evidence type="ECO:0000256" key="9">
    <source>
        <dbReference type="HAMAP-Rule" id="MF_00252"/>
    </source>
</evidence>
<accession>A0A1F6NIH4</accession>
<dbReference type="Pfam" id="PF00152">
    <property type="entry name" value="tRNA-synt_2"/>
    <property type="match status" value="1"/>
</dbReference>
<dbReference type="InterPro" id="IPR012340">
    <property type="entry name" value="NA-bd_OB-fold"/>
</dbReference>
<dbReference type="PANTHER" id="PTHR42918:SF15">
    <property type="entry name" value="LYSINE--TRNA LIGASE, CHLOROPLASTIC_MITOCHONDRIAL"/>
    <property type="match status" value="1"/>
</dbReference>
<dbReference type="NCBIfam" id="TIGR00499">
    <property type="entry name" value="lysS_bact"/>
    <property type="match status" value="1"/>
</dbReference>
<dbReference type="GO" id="GO:0005829">
    <property type="term" value="C:cytosol"/>
    <property type="evidence" value="ECO:0007669"/>
    <property type="project" value="TreeGrafter"/>
</dbReference>
<reference evidence="13 14" key="1">
    <citation type="journal article" date="2016" name="Nat. Commun.">
        <title>Thousands of microbial genomes shed light on interconnected biogeochemical processes in an aquifer system.</title>
        <authorList>
            <person name="Anantharaman K."/>
            <person name="Brown C.T."/>
            <person name="Hug L.A."/>
            <person name="Sharon I."/>
            <person name="Castelle C.J."/>
            <person name="Probst A.J."/>
            <person name="Thomas B.C."/>
            <person name="Singh A."/>
            <person name="Wilkins M.J."/>
            <person name="Karaoz U."/>
            <person name="Brodie E.L."/>
            <person name="Williams K.H."/>
            <person name="Hubbard S.S."/>
            <person name="Banfield J.F."/>
        </authorList>
    </citation>
    <scope>NUCLEOTIDE SEQUENCE [LARGE SCALE GENOMIC DNA]</scope>
</reference>
<dbReference type="SUPFAM" id="SSF55681">
    <property type="entry name" value="Class II aaRS and biotin synthetases"/>
    <property type="match status" value="1"/>
</dbReference>
<dbReference type="NCBIfam" id="NF001756">
    <property type="entry name" value="PRK00484.1"/>
    <property type="match status" value="1"/>
</dbReference>
<keyword evidence="5 9" id="KW-0067">ATP-binding</keyword>
<feature type="binding site" evidence="9">
    <location>
        <position position="410"/>
    </location>
    <ligand>
        <name>Mg(2+)</name>
        <dbReference type="ChEBI" id="CHEBI:18420"/>
        <label>1</label>
    </ligand>
</feature>
<feature type="coiled-coil region" evidence="11">
    <location>
        <begin position="331"/>
        <end position="358"/>
    </location>
</feature>
<dbReference type="InterPro" id="IPR004364">
    <property type="entry name" value="Aa-tRNA-synt_II"/>
</dbReference>
<protein>
    <recommendedName>
        <fullName evidence="9">Lysine--tRNA ligase</fullName>
        <ecNumber evidence="9">6.1.1.6</ecNumber>
    </recommendedName>
    <alternativeName>
        <fullName evidence="9">Lysyl-tRNA synthetase</fullName>
        <shortName evidence="9">LysRS</shortName>
    </alternativeName>
</protein>
<dbReference type="HAMAP" id="MF_00252">
    <property type="entry name" value="Lys_tRNA_synth_class2"/>
    <property type="match status" value="1"/>
</dbReference>
<comment type="catalytic activity">
    <reaction evidence="8 9 10">
        <text>tRNA(Lys) + L-lysine + ATP = L-lysyl-tRNA(Lys) + AMP + diphosphate</text>
        <dbReference type="Rhea" id="RHEA:20792"/>
        <dbReference type="Rhea" id="RHEA-COMP:9696"/>
        <dbReference type="Rhea" id="RHEA-COMP:9697"/>
        <dbReference type="ChEBI" id="CHEBI:30616"/>
        <dbReference type="ChEBI" id="CHEBI:32551"/>
        <dbReference type="ChEBI" id="CHEBI:33019"/>
        <dbReference type="ChEBI" id="CHEBI:78442"/>
        <dbReference type="ChEBI" id="CHEBI:78529"/>
        <dbReference type="ChEBI" id="CHEBI:456215"/>
        <dbReference type="EC" id="6.1.1.6"/>
    </reaction>
</comment>
<dbReference type="EC" id="6.1.1.6" evidence="9"/>
<evidence type="ECO:0000256" key="10">
    <source>
        <dbReference type="RuleBase" id="RU000336"/>
    </source>
</evidence>
<dbReference type="PROSITE" id="PS50862">
    <property type="entry name" value="AA_TRNA_LIGASE_II"/>
    <property type="match status" value="1"/>
</dbReference>
<dbReference type="InterPro" id="IPR004365">
    <property type="entry name" value="NA-bd_OB_tRNA"/>
</dbReference>
<evidence type="ECO:0000259" key="12">
    <source>
        <dbReference type="PROSITE" id="PS50862"/>
    </source>
</evidence>
<keyword evidence="7 9" id="KW-0030">Aminoacyl-tRNA synthetase</keyword>
<comment type="caution">
    <text evidence="13">The sequence shown here is derived from an EMBL/GenBank/DDBJ whole genome shotgun (WGS) entry which is preliminary data.</text>
</comment>
<dbReference type="InterPro" id="IPR018149">
    <property type="entry name" value="Lys-tRNA-synth_II_C"/>
</dbReference>
<name>A0A1F6NIH4_9BACT</name>
<keyword evidence="9" id="KW-0963">Cytoplasm</keyword>
<dbReference type="PRINTS" id="PR00982">
    <property type="entry name" value="TRNASYNTHLYS"/>
</dbReference>
<keyword evidence="11" id="KW-0175">Coiled coil</keyword>
<evidence type="ECO:0000256" key="11">
    <source>
        <dbReference type="SAM" id="Coils"/>
    </source>
</evidence>
<dbReference type="EMBL" id="MFQS01000009">
    <property type="protein sequence ID" value="OGH83856.1"/>
    <property type="molecule type" value="Genomic_DNA"/>
</dbReference>
<dbReference type="GO" id="GO:0006430">
    <property type="term" value="P:lysyl-tRNA aminoacylation"/>
    <property type="evidence" value="ECO:0007669"/>
    <property type="project" value="UniProtKB-UniRule"/>
</dbReference>
<organism evidence="13 14">
    <name type="scientific">Candidatus Magasanikbacteria bacterium RIFOXYB1_FULL_40_15</name>
    <dbReference type="NCBI Taxonomy" id="1798697"/>
    <lineage>
        <taxon>Bacteria</taxon>
        <taxon>Candidatus Magasanikiibacteriota</taxon>
    </lineage>
</organism>
<keyword evidence="3 9" id="KW-0479">Metal-binding</keyword>
<dbReference type="Gene3D" id="3.30.930.10">
    <property type="entry name" value="Bira Bifunctional Protein, Domain 2"/>
    <property type="match status" value="1"/>
</dbReference>
<feature type="binding site" evidence="9">
    <location>
        <position position="410"/>
    </location>
    <ligand>
        <name>Mg(2+)</name>
        <dbReference type="ChEBI" id="CHEBI:18420"/>
        <label>2</label>
    </ligand>
</feature>
<comment type="caution">
    <text evidence="9">Lacks conserved residue(s) required for the propagation of feature annotation.</text>
</comment>
<comment type="cofactor">
    <cofactor evidence="9 10">
        <name>Mg(2+)</name>
        <dbReference type="ChEBI" id="CHEBI:18420"/>
    </cofactor>
    <text evidence="9 10">Binds 3 Mg(2+) ions per subunit.</text>
</comment>
<dbReference type="InterPro" id="IPR002313">
    <property type="entry name" value="Lys-tRNA-ligase_II"/>
</dbReference>
<dbReference type="InterPro" id="IPR045864">
    <property type="entry name" value="aa-tRNA-synth_II/BPL/LPL"/>
</dbReference>
<dbReference type="GO" id="GO:0005524">
    <property type="term" value="F:ATP binding"/>
    <property type="evidence" value="ECO:0007669"/>
    <property type="project" value="UniProtKB-UniRule"/>
</dbReference>
<dbReference type="Proteomes" id="UP000176300">
    <property type="component" value="Unassembled WGS sequence"/>
</dbReference>
<evidence type="ECO:0000256" key="6">
    <source>
        <dbReference type="ARBA" id="ARBA00022917"/>
    </source>
</evidence>